<dbReference type="Pfam" id="PF19054">
    <property type="entry name" value="DUF5753"/>
    <property type="match status" value="1"/>
</dbReference>
<keyword evidence="3" id="KW-1185">Reference proteome</keyword>
<dbReference type="RefSeq" id="WP_086574465.1">
    <property type="nucleotide sequence ID" value="NZ_JAFMOF010000001.1"/>
</dbReference>
<evidence type="ECO:0000313" key="3">
    <source>
        <dbReference type="Proteomes" id="UP000664781"/>
    </source>
</evidence>
<proteinExistence type="predicted"/>
<dbReference type="EMBL" id="JAFMOF010000001">
    <property type="protein sequence ID" value="MBO0651854.1"/>
    <property type="molecule type" value="Genomic_DNA"/>
</dbReference>
<evidence type="ECO:0000313" key="2">
    <source>
        <dbReference type="EMBL" id="MBO0651854.1"/>
    </source>
</evidence>
<dbReference type="GO" id="GO:0003677">
    <property type="term" value="F:DNA binding"/>
    <property type="evidence" value="ECO:0007669"/>
    <property type="project" value="InterPro"/>
</dbReference>
<dbReference type="PROSITE" id="PS50943">
    <property type="entry name" value="HTH_CROC1"/>
    <property type="match status" value="1"/>
</dbReference>
<dbReference type="InterPro" id="IPR043917">
    <property type="entry name" value="DUF5753"/>
</dbReference>
<evidence type="ECO:0000259" key="1">
    <source>
        <dbReference type="PROSITE" id="PS50943"/>
    </source>
</evidence>
<comment type="caution">
    <text evidence="2">The sequence shown here is derived from an EMBL/GenBank/DDBJ whole genome shotgun (WGS) entry which is preliminary data.</text>
</comment>
<dbReference type="SMART" id="SM00530">
    <property type="entry name" value="HTH_XRE"/>
    <property type="match status" value="1"/>
</dbReference>
<sequence>MARRVRELTPEKSARHLFGAEIRRRREQAGMTLDGLSEVVRYSRSHLSRIEIADYVPPPDLAAKLDAAFGTDGLFERIYALARHEVHPDQYRRRMEMEAQARVIHEYAGQFVPGLVQTEAYARTLFRVGDPRRTEDKVAEMLAARLNRQALLKTERAPDFACVLDEAVLRRPVGGPSIWREQLAALIAIVDTPTTTVQVLPFEHGEHALMGGSLALFIAEDGHAIAYEESNSTGQLLEDPEVVSRRRRAYDRLRSYALSPNDSAAFIRHVMEELPS</sequence>
<protein>
    <submittedName>
        <fullName evidence="2">Helix-turn-helix transcriptional regulator</fullName>
    </submittedName>
</protein>
<dbReference type="Proteomes" id="UP000664781">
    <property type="component" value="Unassembled WGS sequence"/>
</dbReference>
<reference evidence="2" key="1">
    <citation type="submission" date="2021-03" db="EMBL/GenBank/DDBJ databases">
        <title>Streptomyces strains.</title>
        <authorList>
            <person name="Lund M.B."/>
            <person name="Toerring T."/>
        </authorList>
    </citation>
    <scope>NUCLEOTIDE SEQUENCE</scope>
    <source>
        <strain evidence="2">JCM 4242</strain>
    </source>
</reference>
<dbReference type="InterPro" id="IPR010982">
    <property type="entry name" value="Lambda_DNA-bd_dom_sf"/>
</dbReference>
<organism evidence="2 3">
    <name type="scientific">Streptomyces triculaminicus</name>
    <dbReference type="NCBI Taxonomy" id="2816232"/>
    <lineage>
        <taxon>Bacteria</taxon>
        <taxon>Bacillati</taxon>
        <taxon>Actinomycetota</taxon>
        <taxon>Actinomycetes</taxon>
        <taxon>Kitasatosporales</taxon>
        <taxon>Streptomycetaceae</taxon>
        <taxon>Streptomyces</taxon>
    </lineage>
</organism>
<accession>A0A939JPT7</accession>
<dbReference type="Gene3D" id="1.10.260.40">
    <property type="entry name" value="lambda repressor-like DNA-binding domains"/>
    <property type="match status" value="1"/>
</dbReference>
<feature type="domain" description="HTH cro/C1-type" evidence="1">
    <location>
        <begin position="22"/>
        <end position="74"/>
    </location>
</feature>
<dbReference type="Pfam" id="PF13560">
    <property type="entry name" value="HTH_31"/>
    <property type="match status" value="1"/>
</dbReference>
<name>A0A939JPT7_9ACTN</name>
<dbReference type="CDD" id="cd00093">
    <property type="entry name" value="HTH_XRE"/>
    <property type="match status" value="1"/>
</dbReference>
<dbReference type="InterPro" id="IPR001387">
    <property type="entry name" value="Cro/C1-type_HTH"/>
</dbReference>
<dbReference type="AlphaFoldDB" id="A0A939JPT7"/>
<gene>
    <name evidence="2" type="ORF">J1792_03300</name>
</gene>
<dbReference type="SUPFAM" id="SSF47413">
    <property type="entry name" value="lambda repressor-like DNA-binding domains"/>
    <property type="match status" value="1"/>
</dbReference>